<dbReference type="Pfam" id="PF08994">
    <property type="entry name" value="T4_Gp59_C"/>
    <property type="match status" value="1"/>
</dbReference>
<feature type="domain" description="Bacteriophage T4 Gp59 helicase assembly protein C-terminal" evidence="1">
    <location>
        <begin position="107"/>
        <end position="192"/>
    </location>
</feature>
<dbReference type="EMBL" id="UINC01034327">
    <property type="protein sequence ID" value="SVB24998.1"/>
    <property type="molecule type" value="Genomic_DNA"/>
</dbReference>
<organism evidence="2">
    <name type="scientific">marine metagenome</name>
    <dbReference type="NCBI Taxonomy" id="408172"/>
    <lineage>
        <taxon>unclassified sequences</taxon>
        <taxon>metagenomes</taxon>
        <taxon>ecological metagenomes</taxon>
    </lineage>
</organism>
<proteinExistence type="predicted"/>
<dbReference type="Gene3D" id="1.10.220.50">
    <property type="entry name" value="Bacteriophage T4, Gp59, helicase assembly protein, C-terminal domain"/>
    <property type="match status" value="1"/>
</dbReference>
<dbReference type="SUPFAM" id="SSF48493">
    <property type="entry name" value="gene 59 helicase assembly protein"/>
    <property type="match status" value="1"/>
</dbReference>
<dbReference type="AlphaFoldDB" id="A0A382CFM5"/>
<dbReference type="InterPro" id="IPR037082">
    <property type="entry name" value="Phage_T4_Gp59_C_sf"/>
</dbReference>
<dbReference type="InterPro" id="IPR015086">
    <property type="entry name" value="Phage_T4_Gp59_C"/>
</dbReference>
<accession>A0A382CFM5</accession>
<name>A0A382CFM5_9ZZZZ</name>
<protein>
    <recommendedName>
        <fullName evidence="1">Bacteriophage T4 Gp59 helicase assembly protein C-terminal domain-containing protein</fullName>
    </recommendedName>
</protein>
<evidence type="ECO:0000313" key="2">
    <source>
        <dbReference type="EMBL" id="SVB24998.1"/>
    </source>
</evidence>
<evidence type="ECO:0000259" key="1">
    <source>
        <dbReference type="Pfam" id="PF08994"/>
    </source>
</evidence>
<gene>
    <name evidence="2" type="ORF">METZ01_LOCUS177852</name>
</gene>
<dbReference type="Gene3D" id="1.10.8.60">
    <property type="match status" value="1"/>
</dbReference>
<sequence length="196" mass="23693">MYLHFTGSYDYFKYFGNATWGTIASMEKYFAKFEHQTGFSWQRGFFTSLGKKMTKEHDLIYYYLSQLTRGKNYPTEFLDDYYDEYRIKMESFSLHLQRNMKVVVEYMKEYDLKFNELFECDGINHPPILKLLLGEDISLETFTVLDIILGFTKILDKKLIDPIWRDQKTLCYNYKPFLEVNVDEKRRLIRKVLNEN</sequence>
<dbReference type="InterPro" id="IPR023197">
    <property type="entry name" value="Phage_T4_Gp59_dom_sf"/>
</dbReference>
<reference evidence="2" key="1">
    <citation type="submission" date="2018-05" db="EMBL/GenBank/DDBJ databases">
        <authorList>
            <person name="Lanie J.A."/>
            <person name="Ng W.-L."/>
            <person name="Kazmierczak K.M."/>
            <person name="Andrzejewski T.M."/>
            <person name="Davidsen T.M."/>
            <person name="Wayne K.J."/>
            <person name="Tettelin H."/>
            <person name="Glass J.I."/>
            <person name="Rusch D."/>
            <person name="Podicherti R."/>
            <person name="Tsui H.-C.T."/>
            <person name="Winkler M.E."/>
        </authorList>
    </citation>
    <scope>NUCLEOTIDE SEQUENCE</scope>
</reference>